<reference evidence="6 7" key="1">
    <citation type="journal article" date="2019" name="Microbiol. Resour. Announc.">
        <title>Draft Genome Sequence of the Most Traditional epsilon-Poly-l-Lysine Producer, Streptomyces albulus NBRC14147.</title>
        <authorList>
            <person name="Yamanaka K."/>
            <person name="Hamano Y."/>
        </authorList>
    </citation>
    <scope>NUCLEOTIDE SEQUENCE [LARGE SCALE GENOMIC DNA]</scope>
    <source>
        <strain evidence="6 7">NBRC 14147</strain>
    </source>
</reference>
<evidence type="ECO:0000256" key="1">
    <source>
        <dbReference type="ARBA" id="ARBA00022679"/>
    </source>
</evidence>
<evidence type="ECO:0000256" key="4">
    <source>
        <dbReference type="ARBA" id="ARBA00022840"/>
    </source>
</evidence>
<gene>
    <name evidence="6" type="ORF">SALB_01423</name>
</gene>
<evidence type="ECO:0000313" key="6">
    <source>
        <dbReference type="EMBL" id="GCB88750.1"/>
    </source>
</evidence>
<keyword evidence="3" id="KW-0418">Kinase</keyword>
<proteinExistence type="predicted"/>
<evidence type="ECO:0000256" key="3">
    <source>
        <dbReference type="ARBA" id="ARBA00022777"/>
    </source>
</evidence>
<keyword evidence="2" id="KW-0547">Nucleotide-binding</keyword>
<evidence type="ECO:0000259" key="5">
    <source>
        <dbReference type="Pfam" id="PF18085"/>
    </source>
</evidence>
<evidence type="ECO:0000256" key="2">
    <source>
        <dbReference type="ARBA" id="ARBA00022741"/>
    </source>
</evidence>
<dbReference type="RefSeq" id="WP_016576880.1">
    <property type="nucleotide sequence ID" value="NZ_BHXC01000006.1"/>
</dbReference>
<comment type="caution">
    <text evidence="6">The sequence shown here is derived from an EMBL/GenBank/DDBJ whole genome shotgun (WGS) entry which is preliminary data.</text>
</comment>
<organism evidence="6 7">
    <name type="scientific">Streptomyces noursei</name>
    <name type="common">Streptomyces albulus</name>
    <dbReference type="NCBI Taxonomy" id="1971"/>
    <lineage>
        <taxon>Bacteria</taxon>
        <taxon>Bacillati</taxon>
        <taxon>Actinomycetota</taxon>
        <taxon>Actinomycetes</taxon>
        <taxon>Kitasatosporales</taxon>
        <taxon>Streptomycetaceae</taxon>
        <taxon>Streptomyces</taxon>
    </lineage>
</organism>
<dbReference type="InterPro" id="IPR040999">
    <property type="entry name" value="Mak_N_cap"/>
</dbReference>
<dbReference type="Pfam" id="PF18085">
    <property type="entry name" value="Mak_N_cap"/>
    <property type="match status" value="1"/>
</dbReference>
<feature type="domain" description="Maltokinase N-terminal cap" evidence="5">
    <location>
        <begin position="20"/>
        <end position="107"/>
    </location>
</feature>
<evidence type="ECO:0000313" key="7">
    <source>
        <dbReference type="Proteomes" id="UP000288351"/>
    </source>
</evidence>
<name>A0A401QTP8_STRNR</name>
<keyword evidence="1" id="KW-0808">Transferase</keyword>
<dbReference type="AlphaFoldDB" id="A0A401QTP8"/>
<dbReference type="EMBL" id="BHXC01000006">
    <property type="protein sequence ID" value="GCB88750.1"/>
    <property type="molecule type" value="Genomic_DNA"/>
</dbReference>
<dbReference type="Proteomes" id="UP000288351">
    <property type="component" value="Unassembled WGS sequence"/>
</dbReference>
<dbReference type="GO" id="GO:0016301">
    <property type="term" value="F:kinase activity"/>
    <property type="evidence" value="ECO:0007669"/>
    <property type="project" value="UniProtKB-KW"/>
</dbReference>
<accession>A0A401QTP8</accession>
<protein>
    <recommendedName>
        <fullName evidence="5">Maltokinase N-terminal cap domain-containing protein</fullName>
    </recommendedName>
</protein>
<dbReference type="GO" id="GO:0005524">
    <property type="term" value="F:ATP binding"/>
    <property type="evidence" value="ECO:0007669"/>
    <property type="project" value="UniProtKB-KW"/>
</dbReference>
<keyword evidence="4" id="KW-0067">ATP-binding</keyword>
<sequence length="252" mass="26083">MAVIHHTTLKPTKLEVLTDWLPGQPWFRGEDRPPQLTKAGGFRLDDPQGEVGIECLVVTDRSGAVPRSYFVPLTYRGAPLDGAEQALVGTTRHGVLGKRWIYDGAHDPVFAAELLALFQGRAVPQSQNDSGTRDDSVTRHVEDAAAFDSSRVVAVVTIAHDARGTELALATTTAPDAEQASGSAAAGRSVPASGGLGLRLARLLEPVAGAGVAAGDVAAGGPGLLGAVTGVWRSGDGAEHRGVFATLRPSDG</sequence>